<protein>
    <recommendedName>
        <fullName evidence="8">JmjN domain-containing protein</fullName>
    </recommendedName>
</protein>
<evidence type="ECO:0008006" key="8">
    <source>
        <dbReference type="Google" id="ProtNLM"/>
    </source>
</evidence>
<feature type="domain" description="JmjC" evidence="5">
    <location>
        <begin position="354"/>
        <end position="652"/>
    </location>
</feature>
<dbReference type="InterPro" id="IPR003349">
    <property type="entry name" value="JmjN"/>
</dbReference>
<accession>A0ABR0XZJ8</accession>
<dbReference type="PANTHER" id="PTHR10694:SF113">
    <property type="entry name" value="PROTEIN JUMONJI"/>
    <property type="match status" value="1"/>
</dbReference>
<dbReference type="Gene3D" id="2.60.120.650">
    <property type="entry name" value="Cupin"/>
    <property type="match status" value="1"/>
</dbReference>
<evidence type="ECO:0000256" key="2">
    <source>
        <dbReference type="ARBA" id="ARBA00023242"/>
    </source>
</evidence>
<dbReference type="PANTHER" id="PTHR10694">
    <property type="entry name" value="LYSINE-SPECIFIC DEMETHYLASE"/>
    <property type="match status" value="1"/>
</dbReference>
<keyword evidence="3" id="KW-0812">Transmembrane</keyword>
<sequence>MGIKRSIRCVTNNTEEDLSVPPGFVSLTSFTLKRTMTGQETADPMAVDREFKSGSVGAPLNNVDIEKFKASFMRKPWICDGQFDRVPQKCDSEQTEFDMKDPVSASLPKGVIWGCANCHDCVKVTARWHPEESCLPVLDDAPVFRPTKEEFKDTLKYIAKIRPRAEKYGICRIVPPPSWRPPCLLEDKKTWEASKFSTHVQKIDGLQNLYLKRKLSRLHEPMESNMPKVATSVKLESCDEGVADSEEAKSIAMISEFEYGPEFTLKSFKKCADDFKTQYFCDNGKVIDLDVSVNAVQDKRGPLIARVEGEYWRIIEKPSEELEVLYGTNFGSRTLGSGFPVTANPAKNMAKYSEYVGSGWNLNNIPKLSGSLLPFGCNNSSAISAPQLFIGMCFASQCWRNEDHHLYSLSYLHLGDTKVCYGIPGRYCFKFVEIVKKLYPQLSKHPKLLHELNIVELYAEYRLKTSISHDGLLFGAAMEAVSALWESFANKSNSVSSQLWTNACGKDGILTRALKRMLIRFIPLCCGLFMFAKYIFLFASCKAALFLSMGFQTFFFRYGITELNLLVEALEGNLKALHSWAKRKVRPDALHQLNPCNKGLTALMSERNNVMMPPSAINNGASLSAQPSGRQNVVISPVRNVVVLLSDDEDEPP</sequence>
<evidence type="ECO:0000259" key="5">
    <source>
        <dbReference type="PROSITE" id="PS51184"/>
    </source>
</evidence>
<evidence type="ECO:0000259" key="4">
    <source>
        <dbReference type="PROSITE" id="PS51183"/>
    </source>
</evidence>
<comment type="subcellular location">
    <subcellularLocation>
        <location evidence="1">Nucleus</location>
    </subcellularLocation>
</comment>
<dbReference type="SMART" id="SM00545">
    <property type="entry name" value="JmjN"/>
    <property type="match status" value="1"/>
</dbReference>
<evidence type="ECO:0000313" key="7">
    <source>
        <dbReference type="Proteomes" id="UP001318860"/>
    </source>
</evidence>
<evidence type="ECO:0000313" key="6">
    <source>
        <dbReference type="EMBL" id="KAK6164444.1"/>
    </source>
</evidence>
<feature type="transmembrane region" description="Helical" evidence="3">
    <location>
        <begin position="518"/>
        <end position="537"/>
    </location>
</feature>
<dbReference type="InterPro" id="IPR003347">
    <property type="entry name" value="JmjC_dom"/>
</dbReference>
<name>A0ABR0XZJ8_REHGL</name>
<dbReference type="Proteomes" id="UP001318860">
    <property type="component" value="Unassembled WGS sequence"/>
</dbReference>
<dbReference type="Pfam" id="PF02375">
    <property type="entry name" value="JmjN"/>
    <property type="match status" value="1"/>
</dbReference>
<organism evidence="6 7">
    <name type="scientific">Rehmannia glutinosa</name>
    <name type="common">Chinese foxglove</name>
    <dbReference type="NCBI Taxonomy" id="99300"/>
    <lineage>
        <taxon>Eukaryota</taxon>
        <taxon>Viridiplantae</taxon>
        <taxon>Streptophyta</taxon>
        <taxon>Embryophyta</taxon>
        <taxon>Tracheophyta</taxon>
        <taxon>Spermatophyta</taxon>
        <taxon>Magnoliopsida</taxon>
        <taxon>eudicotyledons</taxon>
        <taxon>Gunneridae</taxon>
        <taxon>Pentapetalae</taxon>
        <taxon>asterids</taxon>
        <taxon>lamiids</taxon>
        <taxon>Lamiales</taxon>
        <taxon>Orobanchaceae</taxon>
        <taxon>Rehmannieae</taxon>
        <taxon>Rehmannia</taxon>
    </lineage>
</organism>
<comment type="caution">
    <text evidence="6">The sequence shown here is derived from an EMBL/GenBank/DDBJ whole genome shotgun (WGS) entry which is preliminary data.</text>
</comment>
<keyword evidence="7" id="KW-1185">Reference proteome</keyword>
<feature type="domain" description="JmjN" evidence="4">
    <location>
        <begin position="141"/>
        <end position="182"/>
    </location>
</feature>
<dbReference type="EMBL" id="JABTTQ020000001">
    <property type="protein sequence ID" value="KAK6164444.1"/>
    <property type="molecule type" value="Genomic_DNA"/>
</dbReference>
<keyword evidence="2" id="KW-0539">Nucleus</keyword>
<evidence type="ECO:0000256" key="1">
    <source>
        <dbReference type="ARBA" id="ARBA00004123"/>
    </source>
</evidence>
<evidence type="ECO:0000256" key="3">
    <source>
        <dbReference type="SAM" id="Phobius"/>
    </source>
</evidence>
<dbReference type="SMART" id="SM00558">
    <property type="entry name" value="JmjC"/>
    <property type="match status" value="1"/>
</dbReference>
<gene>
    <name evidence="6" type="ORF">DH2020_001308</name>
</gene>
<dbReference type="Pfam" id="PF02373">
    <property type="entry name" value="JmjC"/>
    <property type="match status" value="1"/>
</dbReference>
<proteinExistence type="predicted"/>
<reference evidence="6 7" key="1">
    <citation type="journal article" date="2021" name="Comput. Struct. Biotechnol. J.">
        <title>De novo genome assembly of the potent medicinal plant Rehmannia glutinosa using nanopore technology.</title>
        <authorList>
            <person name="Ma L."/>
            <person name="Dong C."/>
            <person name="Song C."/>
            <person name="Wang X."/>
            <person name="Zheng X."/>
            <person name="Niu Y."/>
            <person name="Chen S."/>
            <person name="Feng W."/>
        </authorList>
    </citation>
    <scope>NUCLEOTIDE SEQUENCE [LARGE SCALE GENOMIC DNA]</scope>
    <source>
        <strain evidence="6">DH-2019</strain>
    </source>
</reference>
<dbReference type="PROSITE" id="PS51184">
    <property type="entry name" value="JMJC"/>
    <property type="match status" value="1"/>
</dbReference>
<keyword evidence="3" id="KW-1133">Transmembrane helix</keyword>
<keyword evidence="3" id="KW-0472">Membrane</keyword>
<dbReference type="PROSITE" id="PS51183">
    <property type="entry name" value="JMJN"/>
    <property type="match status" value="1"/>
</dbReference>